<dbReference type="Gene3D" id="3.30.70.270">
    <property type="match status" value="1"/>
</dbReference>
<evidence type="ECO:0000259" key="5">
    <source>
        <dbReference type="PROSITE" id="PS50887"/>
    </source>
</evidence>
<proteinExistence type="predicted"/>
<comment type="caution">
    <text evidence="6">The sequence shown here is derived from an EMBL/GenBank/DDBJ whole genome shotgun (WGS) entry which is preliminary data.</text>
</comment>
<dbReference type="NCBIfam" id="TIGR00254">
    <property type="entry name" value="GGDEF"/>
    <property type="match status" value="1"/>
</dbReference>
<dbReference type="PANTHER" id="PTHR45138">
    <property type="entry name" value="REGULATORY COMPONENTS OF SENSORY TRANSDUCTION SYSTEM"/>
    <property type="match status" value="1"/>
</dbReference>
<dbReference type="GO" id="GO:0005886">
    <property type="term" value="C:plasma membrane"/>
    <property type="evidence" value="ECO:0007669"/>
    <property type="project" value="TreeGrafter"/>
</dbReference>
<evidence type="ECO:0000256" key="4">
    <source>
        <dbReference type="SAM" id="Phobius"/>
    </source>
</evidence>
<reference evidence="6" key="2">
    <citation type="journal article" date="2021" name="PeerJ">
        <title>Extensive microbial diversity within the chicken gut microbiome revealed by metagenomics and culture.</title>
        <authorList>
            <person name="Gilroy R."/>
            <person name="Ravi A."/>
            <person name="Getino M."/>
            <person name="Pursley I."/>
            <person name="Horton D.L."/>
            <person name="Alikhan N.F."/>
            <person name="Baker D."/>
            <person name="Gharbi K."/>
            <person name="Hall N."/>
            <person name="Watson M."/>
            <person name="Adriaenssens E.M."/>
            <person name="Foster-Nyarko E."/>
            <person name="Jarju S."/>
            <person name="Secka A."/>
            <person name="Antonio M."/>
            <person name="Oren A."/>
            <person name="Chaudhuri R.R."/>
            <person name="La Ragione R."/>
            <person name="Hildebrand F."/>
            <person name="Pallen M.J."/>
        </authorList>
    </citation>
    <scope>NUCLEOTIDE SEQUENCE</scope>
    <source>
        <strain evidence="6">17213</strain>
    </source>
</reference>
<sequence length="377" mass="42009">MKKIQEIKEASLSLPDVRYGIDKQLRLIYAGTALMGLFNLLTLALLDVEVLTYFYAVYIVFFALAAKAARVTNFARIYSLSLFMIILQALMSTRFLGDACAIPVYLLSMLLVSNYVHATAHSRAFRVLFIGAVTVAGLIAYLIIDDFIDFFVRPHLCITKSARIFFTILNASCSFALFIFICSVFALSFQQQLRLLNQRNSNLKNAASTDSLTGLLNRTGFYSRCERMLPELRKSGSLPCVAMLDIDYFKSINDGYGHEGGDLVLRRLSAVLRTFSTDFILIARWGGEEFLLLLLPGDLTKAGALLEELRAEIEKQEISFYHHTLKFTISAGIAKVHADETLTEAVRRADLGLYQAKENGRNQVRTVSAKGSGRAGS</sequence>
<evidence type="ECO:0000256" key="2">
    <source>
        <dbReference type="ARBA" id="ARBA00012528"/>
    </source>
</evidence>
<keyword evidence="4" id="KW-0472">Membrane</keyword>
<dbReference type="AlphaFoldDB" id="A0A9D9DD96"/>
<protein>
    <recommendedName>
        <fullName evidence="2">diguanylate cyclase</fullName>
        <ecNumber evidence="2">2.7.7.65</ecNumber>
    </recommendedName>
</protein>
<feature type="transmembrane region" description="Helical" evidence="4">
    <location>
        <begin position="164"/>
        <end position="189"/>
    </location>
</feature>
<keyword evidence="4" id="KW-1133">Transmembrane helix</keyword>
<dbReference type="EC" id="2.7.7.65" evidence="2"/>
<feature type="transmembrane region" description="Helical" evidence="4">
    <location>
        <begin position="52"/>
        <end position="70"/>
    </location>
</feature>
<evidence type="ECO:0000256" key="3">
    <source>
        <dbReference type="ARBA" id="ARBA00034247"/>
    </source>
</evidence>
<dbReference type="PROSITE" id="PS50887">
    <property type="entry name" value="GGDEF"/>
    <property type="match status" value="1"/>
</dbReference>
<evidence type="ECO:0000256" key="1">
    <source>
        <dbReference type="ARBA" id="ARBA00001946"/>
    </source>
</evidence>
<reference evidence="6" key="1">
    <citation type="submission" date="2020-10" db="EMBL/GenBank/DDBJ databases">
        <authorList>
            <person name="Gilroy R."/>
        </authorList>
    </citation>
    <scope>NUCLEOTIDE SEQUENCE</scope>
    <source>
        <strain evidence="6">17213</strain>
    </source>
</reference>
<name>A0A9D9DD96_9GAMM</name>
<gene>
    <name evidence="6" type="ORF">IAB19_08780</name>
</gene>
<dbReference type="GO" id="GO:0043709">
    <property type="term" value="P:cell adhesion involved in single-species biofilm formation"/>
    <property type="evidence" value="ECO:0007669"/>
    <property type="project" value="TreeGrafter"/>
</dbReference>
<dbReference type="Pfam" id="PF00990">
    <property type="entry name" value="GGDEF"/>
    <property type="match status" value="1"/>
</dbReference>
<organism evidence="6 7">
    <name type="scientific">Candidatus Avisuccinivibrio stercorigallinarum</name>
    <dbReference type="NCBI Taxonomy" id="2840704"/>
    <lineage>
        <taxon>Bacteria</taxon>
        <taxon>Pseudomonadati</taxon>
        <taxon>Pseudomonadota</taxon>
        <taxon>Gammaproteobacteria</taxon>
        <taxon>Aeromonadales</taxon>
        <taxon>Succinivibrionaceae</taxon>
        <taxon>Succinivibrionaceae incertae sedis</taxon>
        <taxon>Candidatus Avisuccinivibrio</taxon>
    </lineage>
</organism>
<dbReference type="SUPFAM" id="SSF55073">
    <property type="entry name" value="Nucleotide cyclase"/>
    <property type="match status" value="1"/>
</dbReference>
<accession>A0A9D9DD96</accession>
<dbReference type="InterPro" id="IPR050469">
    <property type="entry name" value="Diguanylate_Cyclase"/>
</dbReference>
<feature type="transmembrane region" description="Helical" evidence="4">
    <location>
        <begin position="102"/>
        <end position="120"/>
    </location>
</feature>
<dbReference type="GO" id="GO:1902201">
    <property type="term" value="P:negative regulation of bacterial-type flagellum-dependent cell motility"/>
    <property type="evidence" value="ECO:0007669"/>
    <property type="project" value="TreeGrafter"/>
</dbReference>
<evidence type="ECO:0000313" key="7">
    <source>
        <dbReference type="Proteomes" id="UP000823631"/>
    </source>
</evidence>
<comment type="catalytic activity">
    <reaction evidence="3">
        <text>2 GTP = 3',3'-c-di-GMP + 2 diphosphate</text>
        <dbReference type="Rhea" id="RHEA:24898"/>
        <dbReference type="ChEBI" id="CHEBI:33019"/>
        <dbReference type="ChEBI" id="CHEBI:37565"/>
        <dbReference type="ChEBI" id="CHEBI:58805"/>
        <dbReference type="EC" id="2.7.7.65"/>
    </reaction>
</comment>
<keyword evidence="4" id="KW-0812">Transmembrane</keyword>
<feature type="domain" description="GGDEF" evidence="5">
    <location>
        <begin position="237"/>
        <end position="369"/>
    </location>
</feature>
<evidence type="ECO:0000313" key="6">
    <source>
        <dbReference type="EMBL" id="MBO8416459.1"/>
    </source>
</evidence>
<feature type="transmembrane region" description="Helical" evidence="4">
    <location>
        <begin position="127"/>
        <end position="144"/>
    </location>
</feature>
<dbReference type="InterPro" id="IPR029787">
    <property type="entry name" value="Nucleotide_cyclase"/>
</dbReference>
<dbReference type="CDD" id="cd01949">
    <property type="entry name" value="GGDEF"/>
    <property type="match status" value="1"/>
</dbReference>
<dbReference type="InterPro" id="IPR000160">
    <property type="entry name" value="GGDEF_dom"/>
</dbReference>
<dbReference type="SMART" id="SM00267">
    <property type="entry name" value="GGDEF"/>
    <property type="match status" value="1"/>
</dbReference>
<dbReference type="PANTHER" id="PTHR45138:SF9">
    <property type="entry name" value="DIGUANYLATE CYCLASE DGCM-RELATED"/>
    <property type="match status" value="1"/>
</dbReference>
<dbReference type="Proteomes" id="UP000823631">
    <property type="component" value="Unassembled WGS sequence"/>
</dbReference>
<dbReference type="FunFam" id="3.30.70.270:FF:000001">
    <property type="entry name" value="Diguanylate cyclase domain protein"/>
    <property type="match status" value="1"/>
</dbReference>
<dbReference type="InterPro" id="IPR043128">
    <property type="entry name" value="Rev_trsase/Diguanyl_cyclase"/>
</dbReference>
<dbReference type="EMBL" id="JADINH010000174">
    <property type="protein sequence ID" value="MBO8416459.1"/>
    <property type="molecule type" value="Genomic_DNA"/>
</dbReference>
<comment type="cofactor">
    <cofactor evidence="1">
        <name>Mg(2+)</name>
        <dbReference type="ChEBI" id="CHEBI:18420"/>
    </cofactor>
</comment>
<feature type="transmembrane region" description="Helical" evidence="4">
    <location>
        <begin position="27"/>
        <end position="46"/>
    </location>
</feature>
<dbReference type="GO" id="GO:0052621">
    <property type="term" value="F:diguanylate cyclase activity"/>
    <property type="evidence" value="ECO:0007669"/>
    <property type="project" value="UniProtKB-EC"/>
</dbReference>
<feature type="transmembrane region" description="Helical" evidence="4">
    <location>
        <begin position="77"/>
        <end position="96"/>
    </location>
</feature>